<organism evidence="6 7">
    <name type="scientific">Paenibacillus sediminis</name>
    <dbReference type="NCBI Taxonomy" id="664909"/>
    <lineage>
        <taxon>Bacteria</taxon>
        <taxon>Bacillati</taxon>
        <taxon>Bacillota</taxon>
        <taxon>Bacilli</taxon>
        <taxon>Bacillales</taxon>
        <taxon>Paenibacillaceae</taxon>
        <taxon>Paenibacillus</taxon>
    </lineage>
</organism>
<dbReference type="EMBL" id="JAGGKP010000013">
    <property type="protein sequence ID" value="MBP1938331.1"/>
    <property type="molecule type" value="Genomic_DNA"/>
</dbReference>
<keyword evidence="3" id="KW-0418">Kinase</keyword>
<keyword evidence="7" id="KW-1185">Reference proteome</keyword>
<accession>A0ABS4H777</accession>
<dbReference type="Pfam" id="PF14689">
    <property type="entry name" value="SPOB_a"/>
    <property type="match status" value="1"/>
</dbReference>
<feature type="domain" description="SpoOB alpha-helical" evidence="5">
    <location>
        <begin position="66"/>
        <end position="118"/>
    </location>
</feature>
<evidence type="ECO:0000256" key="3">
    <source>
        <dbReference type="ARBA" id="ARBA00022777"/>
    </source>
</evidence>
<dbReference type="InterPro" id="IPR016120">
    <property type="entry name" value="Sig_transdc_His_kin_SpoOB"/>
</dbReference>
<dbReference type="Gene3D" id="1.10.287.130">
    <property type="match status" value="1"/>
</dbReference>
<keyword evidence="4" id="KW-0812">Transmembrane</keyword>
<evidence type="ECO:0000256" key="2">
    <source>
        <dbReference type="ARBA" id="ARBA00022679"/>
    </source>
</evidence>
<keyword evidence="4" id="KW-1133">Transmembrane helix</keyword>
<comment type="caution">
    <text evidence="6">The sequence shown here is derived from an EMBL/GenBank/DDBJ whole genome shotgun (WGS) entry which is preliminary data.</text>
</comment>
<dbReference type="SUPFAM" id="SSF55890">
    <property type="entry name" value="Sporulation response regulatory protein Spo0B"/>
    <property type="match status" value="1"/>
</dbReference>
<keyword evidence="2" id="KW-0808">Transferase</keyword>
<feature type="transmembrane region" description="Helical" evidence="4">
    <location>
        <begin position="7"/>
        <end position="25"/>
    </location>
</feature>
<proteinExistence type="predicted"/>
<dbReference type="InterPro" id="IPR039506">
    <property type="entry name" value="SPOB_a"/>
</dbReference>
<dbReference type="Proteomes" id="UP001519273">
    <property type="component" value="Unassembled WGS sequence"/>
</dbReference>
<reference evidence="6 7" key="1">
    <citation type="submission" date="2021-03" db="EMBL/GenBank/DDBJ databases">
        <title>Genomic Encyclopedia of Type Strains, Phase IV (KMG-IV): sequencing the most valuable type-strain genomes for metagenomic binning, comparative biology and taxonomic classification.</title>
        <authorList>
            <person name="Goeker M."/>
        </authorList>
    </citation>
    <scope>NUCLEOTIDE SEQUENCE [LARGE SCALE GENOMIC DNA]</scope>
    <source>
        <strain evidence="6 7">DSM 23491</strain>
    </source>
</reference>
<evidence type="ECO:0000256" key="4">
    <source>
        <dbReference type="SAM" id="Phobius"/>
    </source>
</evidence>
<keyword evidence="4" id="KW-0472">Membrane</keyword>
<evidence type="ECO:0000313" key="7">
    <source>
        <dbReference type="Proteomes" id="UP001519273"/>
    </source>
</evidence>
<sequence length="246" mass="28412">MSFWNRIPGIAIVSVLIPLLFAFAVRSTLAYVILFIWMTGVFAFCLSFMRRYYERENKRNIAAIQRTSIKTLGHHRHDWMNELQILYGYIKLGKVDKLAGCVERIKEQMTVESKISKLGIPSLVFYLQSFRASGSTLQLDIRMDDDLDLRDKLTAEREEQLTQAIIDMIRAYQFTARQSWEEDLRLTMTFTALNNEVIIKFDCNASGEDSGVLSKQIDQVVQGKRIKAEQLHPHSASFQLRVPVKI</sequence>
<protein>
    <recommendedName>
        <fullName evidence="5">SpoOB alpha-helical domain-containing protein</fullName>
    </recommendedName>
</protein>
<dbReference type="RefSeq" id="WP_209852634.1">
    <property type="nucleotide sequence ID" value="NZ_CBCRVE010000013.1"/>
</dbReference>
<evidence type="ECO:0000256" key="1">
    <source>
        <dbReference type="ARBA" id="ARBA00022553"/>
    </source>
</evidence>
<name>A0ABS4H777_9BACL</name>
<feature type="transmembrane region" description="Helical" evidence="4">
    <location>
        <begin position="31"/>
        <end position="49"/>
    </location>
</feature>
<keyword evidence="1" id="KW-0597">Phosphoprotein</keyword>
<evidence type="ECO:0000313" key="6">
    <source>
        <dbReference type="EMBL" id="MBP1938331.1"/>
    </source>
</evidence>
<gene>
    <name evidence="6" type="ORF">J2Z20_003251</name>
</gene>
<evidence type="ECO:0000259" key="5">
    <source>
        <dbReference type="Pfam" id="PF14689"/>
    </source>
</evidence>